<dbReference type="Pfam" id="PF01555">
    <property type="entry name" value="N6_N4_Mtase"/>
    <property type="match status" value="1"/>
</dbReference>
<dbReference type="CDD" id="cd02440">
    <property type="entry name" value="AdoMet_MTases"/>
    <property type="match status" value="1"/>
</dbReference>
<evidence type="ECO:0000313" key="8">
    <source>
        <dbReference type="Proteomes" id="UP000049495"/>
    </source>
</evidence>
<dbReference type="GO" id="GO:0003677">
    <property type="term" value="F:DNA binding"/>
    <property type="evidence" value="ECO:0007669"/>
    <property type="project" value="InterPro"/>
</dbReference>
<dbReference type="RefSeq" id="WP_048666308.1">
    <property type="nucleotide sequence ID" value="NZ_AP025477.1"/>
</dbReference>
<dbReference type="InterPro" id="IPR002052">
    <property type="entry name" value="DNA_methylase_N6_adenine_CS"/>
</dbReference>
<gene>
    <name evidence="7" type="ORF">VCR5J5_750066</name>
</gene>
<evidence type="ECO:0000256" key="3">
    <source>
        <dbReference type="ARBA" id="ARBA00022679"/>
    </source>
</evidence>
<keyword evidence="3" id="KW-0808">Transferase</keyword>
<dbReference type="GO" id="GO:0008170">
    <property type="term" value="F:N-methyltransferase activity"/>
    <property type="evidence" value="ECO:0007669"/>
    <property type="project" value="InterPro"/>
</dbReference>
<dbReference type="Proteomes" id="UP000049495">
    <property type="component" value="Unassembled WGS sequence"/>
</dbReference>
<organism evidence="7 8">
    <name type="scientific">Vibrio crassostreae</name>
    <dbReference type="NCBI Taxonomy" id="246167"/>
    <lineage>
        <taxon>Bacteria</taxon>
        <taxon>Pseudomonadati</taxon>
        <taxon>Pseudomonadota</taxon>
        <taxon>Gammaproteobacteria</taxon>
        <taxon>Vibrionales</taxon>
        <taxon>Vibrionaceae</taxon>
        <taxon>Vibrio</taxon>
    </lineage>
</organism>
<feature type="domain" description="DNA methylase N-4/N-6" evidence="6">
    <location>
        <begin position="30"/>
        <end position="342"/>
    </location>
</feature>
<evidence type="ECO:0000256" key="5">
    <source>
        <dbReference type="SAM" id="Coils"/>
    </source>
</evidence>
<reference evidence="8" key="1">
    <citation type="submission" date="2014-06" db="EMBL/GenBank/DDBJ databases">
        <authorList>
            <person name="Le Roux Frederique"/>
        </authorList>
    </citation>
    <scope>NUCLEOTIDE SEQUENCE [LARGE SCALE GENOMIC DNA]</scope>
    <source>
        <strain evidence="8">J5-5</strain>
    </source>
</reference>
<comment type="similarity">
    <text evidence="1 4">Belongs to the N(4)/N(6)-methyltransferase family.</text>
</comment>
<dbReference type="SUPFAM" id="SSF53335">
    <property type="entry name" value="S-adenosyl-L-methionine-dependent methyltransferases"/>
    <property type="match status" value="1"/>
</dbReference>
<name>A0A822N0I2_9VIBR</name>
<feature type="coiled-coil region" evidence="5">
    <location>
        <begin position="226"/>
        <end position="253"/>
    </location>
</feature>
<sequence>MHQHTLHDGRATLIHADCLTYLKTLEDNSVDLILTDPPYFQVKRNAWDNQWPDVASFLAWLDEVLLEFWRILKPSGSLYLFCGSKLASDTEILIRSRFEVLNHIIWAKPSGPWRRMHKPDLRMFFPSTERILFAGHYNAEGYVKGCSGYASQCNELKKHVFKPLMDYFINARKQLGVTAKEINAATGTQMCSHWFSESQWKLPNKAQYQKLQQLFASKKGELTKTHGDLVEEYDALKNNYQNLVLEYDDLKAQYEHLRRPFSVTSEVPYTDVWQFAPVQYYPGKHPCEKPQDLLQHIITASSREHDVVLDAFMGSGSTGKACLSLNRRFIGIEMEEETFEQTLESMRNIQY</sequence>
<dbReference type="InterPro" id="IPR001091">
    <property type="entry name" value="RM_Methyltransferase"/>
</dbReference>
<comment type="caution">
    <text evidence="7">The sequence shown here is derived from an EMBL/GenBank/DDBJ whole genome shotgun (WGS) entry which is preliminary data.</text>
</comment>
<keyword evidence="5" id="KW-0175">Coiled coil</keyword>
<dbReference type="EMBL" id="CCJV01000139">
    <property type="protein sequence ID" value="CDT63926.1"/>
    <property type="molecule type" value="Genomic_DNA"/>
</dbReference>
<evidence type="ECO:0000259" key="6">
    <source>
        <dbReference type="Pfam" id="PF01555"/>
    </source>
</evidence>
<dbReference type="Gene3D" id="3.40.50.150">
    <property type="entry name" value="Vaccinia Virus protein VP39"/>
    <property type="match status" value="1"/>
</dbReference>
<proteinExistence type="inferred from homology"/>
<dbReference type="GO" id="GO:0032259">
    <property type="term" value="P:methylation"/>
    <property type="evidence" value="ECO:0007669"/>
    <property type="project" value="UniProtKB-KW"/>
</dbReference>
<dbReference type="REBASE" id="118926">
    <property type="entry name" value="M.VcrJ55ORF750066P"/>
</dbReference>
<dbReference type="EC" id="2.1.1.-" evidence="4"/>
<dbReference type="AlphaFoldDB" id="A0A822N0I2"/>
<dbReference type="PROSITE" id="PS00092">
    <property type="entry name" value="N6_MTASE"/>
    <property type="match status" value="1"/>
</dbReference>
<dbReference type="InterPro" id="IPR002941">
    <property type="entry name" value="DNA_methylase_N4/N6"/>
</dbReference>
<evidence type="ECO:0000313" key="7">
    <source>
        <dbReference type="EMBL" id="CDT63926.1"/>
    </source>
</evidence>
<dbReference type="Gene3D" id="1.20.5.400">
    <property type="match status" value="1"/>
</dbReference>
<keyword evidence="2 7" id="KW-0489">Methyltransferase</keyword>
<protein>
    <recommendedName>
        <fullName evidence="4">Methyltransferase</fullName>
        <ecNumber evidence="4">2.1.1.-</ecNumber>
    </recommendedName>
</protein>
<accession>A0A822N0I2</accession>
<evidence type="ECO:0000256" key="4">
    <source>
        <dbReference type="RuleBase" id="RU362026"/>
    </source>
</evidence>
<evidence type="ECO:0000256" key="1">
    <source>
        <dbReference type="ARBA" id="ARBA00006594"/>
    </source>
</evidence>
<dbReference type="PRINTS" id="PR00508">
    <property type="entry name" value="S21N4MTFRASE"/>
</dbReference>
<evidence type="ECO:0000256" key="2">
    <source>
        <dbReference type="ARBA" id="ARBA00022603"/>
    </source>
</evidence>
<dbReference type="GeneID" id="93902547"/>
<dbReference type="InterPro" id="IPR029063">
    <property type="entry name" value="SAM-dependent_MTases_sf"/>
</dbReference>